<reference evidence="3" key="1">
    <citation type="journal article" date="2019" name="Int. J. Syst. Evol. Microbiol.">
        <title>The Global Catalogue of Microorganisms (GCM) 10K type strain sequencing project: providing services to taxonomists for standard genome sequencing and annotation.</title>
        <authorList>
            <consortium name="The Broad Institute Genomics Platform"/>
            <consortium name="The Broad Institute Genome Sequencing Center for Infectious Disease"/>
            <person name="Wu L."/>
            <person name="Ma J."/>
        </authorList>
    </citation>
    <scope>NUCLEOTIDE SEQUENCE [LARGE SCALE GENOMIC DNA]</scope>
    <source>
        <strain evidence="3">JCM 9377</strain>
    </source>
</reference>
<dbReference type="Pfam" id="PF13560">
    <property type="entry name" value="HTH_31"/>
    <property type="match status" value="1"/>
</dbReference>
<dbReference type="RefSeq" id="WP_344837869.1">
    <property type="nucleotide sequence ID" value="NZ_BAAAUV010000033.1"/>
</dbReference>
<comment type="caution">
    <text evidence="2">The sequence shown here is derived from an EMBL/GenBank/DDBJ whole genome shotgun (WGS) entry which is preliminary data.</text>
</comment>
<feature type="domain" description="DUF5753" evidence="1">
    <location>
        <begin position="99"/>
        <end position="277"/>
    </location>
</feature>
<organism evidence="2 3">
    <name type="scientific">Actinocorallia longicatena</name>
    <dbReference type="NCBI Taxonomy" id="111803"/>
    <lineage>
        <taxon>Bacteria</taxon>
        <taxon>Bacillati</taxon>
        <taxon>Actinomycetota</taxon>
        <taxon>Actinomycetes</taxon>
        <taxon>Streptosporangiales</taxon>
        <taxon>Thermomonosporaceae</taxon>
        <taxon>Actinocorallia</taxon>
    </lineage>
</organism>
<name>A0ABP6QMN1_9ACTN</name>
<evidence type="ECO:0000259" key="1">
    <source>
        <dbReference type="Pfam" id="PF19054"/>
    </source>
</evidence>
<gene>
    <name evidence="2" type="ORF">GCM10010468_72840</name>
</gene>
<dbReference type="EMBL" id="BAAAUV010000033">
    <property type="protein sequence ID" value="GAA3237737.1"/>
    <property type="molecule type" value="Genomic_DNA"/>
</dbReference>
<dbReference type="Gene3D" id="1.10.260.40">
    <property type="entry name" value="lambda repressor-like DNA-binding domains"/>
    <property type="match status" value="1"/>
</dbReference>
<dbReference type="Proteomes" id="UP001501237">
    <property type="component" value="Unassembled WGS sequence"/>
</dbReference>
<evidence type="ECO:0000313" key="3">
    <source>
        <dbReference type="Proteomes" id="UP001501237"/>
    </source>
</evidence>
<sequence length="283" mass="31656">MASRNPPLGRNLLIGAELLKLREEQNMTINAVARKHHHSPTWLSTVENGFTTVRADDLDDLLTLYDCGDARREALLYLARSGRRRGWWNDFADEIPPVQRDHASLEADAMAIFEFHMQLVPGLLQTRDYTREIFEASRLVEPERFSALCRFREERKRLLLDGTPPHYQAIISESVLGLVVASPAVLRAQLTHLLEMTELSHVDVRIIPRSHGYHSGTDGNFAILDFKPAGLLRHVNRGALVAIPPIVSAPGTHKYGQNAAALAEFALPSTESREFLGRVISGT</sequence>
<accession>A0ABP6QMN1</accession>
<proteinExistence type="predicted"/>
<dbReference type="SUPFAM" id="SSF47413">
    <property type="entry name" value="lambda repressor-like DNA-binding domains"/>
    <property type="match status" value="1"/>
</dbReference>
<protein>
    <recommendedName>
        <fullName evidence="1">DUF5753 domain-containing protein</fullName>
    </recommendedName>
</protein>
<dbReference type="InterPro" id="IPR010982">
    <property type="entry name" value="Lambda_DNA-bd_dom_sf"/>
</dbReference>
<evidence type="ECO:0000313" key="2">
    <source>
        <dbReference type="EMBL" id="GAA3237737.1"/>
    </source>
</evidence>
<keyword evidence="3" id="KW-1185">Reference proteome</keyword>
<dbReference type="Pfam" id="PF19054">
    <property type="entry name" value="DUF5753"/>
    <property type="match status" value="1"/>
</dbReference>
<dbReference type="InterPro" id="IPR043917">
    <property type="entry name" value="DUF5753"/>
</dbReference>